<evidence type="ECO:0000256" key="7">
    <source>
        <dbReference type="ARBA" id="ARBA00025067"/>
    </source>
</evidence>
<comment type="function">
    <text evidence="7">Key enzyme in folate metabolism. Catalyzes an essential reaction for de novo glycine and purine synthesis, and for DNA precursor synthesis.</text>
</comment>
<dbReference type="GO" id="GO:0046655">
    <property type="term" value="P:folic acid metabolic process"/>
    <property type="evidence" value="ECO:0007669"/>
    <property type="project" value="TreeGrafter"/>
</dbReference>
<evidence type="ECO:0000256" key="6">
    <source>
        <dbReference type="ARBA" id="ARBA00023002"/>
    </source>
</evidence>
<dbReference type="Proteomes" id="UP000282125">
    <property type="component" value="Unassembled WGS sequence"/>
</dbReference>
<comment type="similarity">
    <text evidence="2 8">Belongs to the dihydrofolate reductase family.</text>
</comment>
<dbReference type="InterPro" id="IPR024072">
    <property type="entry name" value="DHFR-like_dom_sf"/>
</dbReference>
<evidence type="ECO:0000313" key="10">
    <source>
        <dbReference type="EMBL" id="RRH73837.1"/>
    </source>
</evidence>
<evidence type="ECO:0000256" key="8">
    <source>
        <dbReference type="RuleBase" id="RU004474"/>
    </source>
</evidence>
<dbReference type="InterPro" id="IPR012259">
    <property type="entry name" value="DHFR"/>
</dbReference>
<dbReference type="Gene3D" id="3.40.430.10">
    <property type="entry name" value="Dihydrofolate Reductase, subunit A"/>
    <property type="match status" value="1"/>
</dbReference>
<organism evidence="10 11">
    <name type="scientific">Falsigemmobacter faecalis</name>
    <dbReference type="NCBI Taxonomy" id="2488730"/>
    <lineage>
        <taxon>Bacteria</taxon>
        <taxon>Pseudomonadati</taxon>
        <taxon>Pseudomonadota</taxon>
        <taxon>Alphaproteobacteria</taxon>
        <taxon>Rhodobacterales</taxon>
        <taxon>Paracoccaceae</taxon>
        <taxon>Falsigemmobacter</taxon>
    </lineage>
</organism>
<evidence type="ECO:0000256" key="2">
    <source>
        <dbReference type="ARBA" id="ARBA00009539"/>
    </source>
</evidence>
<sequence length="158" mass="17643">MLTIIVARAKNGAIGKGNDIPWYAPEDLAFFKRETLGGAVIMGRNTWESLPFKPLKNRDNIVVSSSMEGDHVVPSFAAALARAWDQGHARSYAMGGASIYREALAHAERLLITEVDLEIPDADVFFPEFDPAEFRLISTRVLRAAEPRCTLTEWLRIR</sequence>
<dbReference type="SUPFAM" id="SSF53597">
    <property type="entry name" value="Dihydrofolate reductase-like"/>
    <property type="match status" value="1"/>
</dbReference>
<evidence type="ECO:0000256" key="1">
    <source>
        <dbReference type="ARBA" id="ARBA00004903"/>
    </source>
</evidence>
<comment type="caution">
    <text evidence="10">The sequence shown here is derived from an EMBL/GenBank/DDBJ whole genome shotgun (WGS) entry which is preliminary data.</text>
</comment>
<comment type="pathway">
    <text evidence="1">Cofactor biosynthesis; tetrahydrofolate biosynthesis; 5,6,7,8-tetrahydrofolate from 7,8-dihydrofolate: step 1/1.</text>
</comment>
<proteinExistence type="inferred from homology"/>
<reference evidence="10 11" key="1">
    <citation type="submission" date="2018-11" db="EMBL/GenBank/DDBJ databases">
        <title>Gemmobacter sp. nov., YIM 102744-1 draft genome.</title>
        <authorList>
            <person name="Li G."/>
            <person name="Jiang Y."/>
        </authorList>
    </citation>
    <scope>NUCLEOTIDE SEQUENCE [LARGE SCALE GENOMIC DNA]</scope>
    <source>
        <strain evidence="10 11">YIM 102744-1</strain>
    </source>
</reference>
<gene>
    <name evidence="10" type="ORF">EG244_12265</name>
</gene>
<dbReference type="PANTHER" id="PTHR48069">
    <property type="entry name" value="DIHYDROFOLATE REDUCTASE"/>
    <property type="match status" value="1"/>
</dbReference>
<dbReference type="CDD" id="cd00209">
    <property type="entry name" value="DHFR"/>
    <property type="match status" value="1"/>
</dbReference>
<evidence type="ECO:0000256" key="4">
    <source>
        <dbReference type="ARBA" id="ARBA00022563"/>
    </source>
</evidence>
<dbReference type="InterPro" id="IPR017925">
    <property type="entry name" value="DHFR_CS"/>
</dbReference>
<dbReference type="GO" id="GO:0046654">
    <property type="term" value="P:tetrahydrofolate biosynthetic process"/>
    <property type="evidence" value="ECO:0007669"/>
    <property type="project" value="UniProtKB-UniPathway"/>
</dbReference>
<name>A0A3P3DHV3_9RHOB</name>
<dbReference type="PANTHER" id="PTHR48069:SF3">
    <property type="entry name" value="DIHYDROFOLATE REDUCTASE"/>
    <property type="match status" value="1"/>
</dbReference>
<dbReference type="UniPathway" id="UPA00077">
    <property type="reaction ID" value="UER00158"/>
</dbReference>
<protein>
    <recommendedName>
        <fullName evidence="3">dihydrofolate reductase</fullName>
        <ecNumber evidence="3">1.5.1.3</ecNumber>
    </recommendedName>
</protein>
<dbReference type="GO" id="GO:0006730">
    <property type="term" value="P:one-carbon metabolic process"/>
    <property type="evidence" value="ECO:0007669"/>
    <property type="project" value="UniProtKB-KW"/>
</dbReference>
<dbReference type="GO" id="GO:0004146">
    <property type="term" value="F:dihydrofolate reductase activity"/>
    <property type="evidence" value="ECO:0007669"/>
    <property type="project" value="UniProtKB-EC"/>
</dbReference>
<dbReference type="EC" id="1.5.1.3" evidence="3"/>
<dbReference type="PRINTS" id="PR00070">
    <property type="entry name" value="DHFR"/>
</dbReference>
<evidence type="ECO:0000256" key="5">
    <source>
        <dbReference type="ARBA" id="ARBA00022857"/>
    </source>
</evidence>
<dbReference type="PROSITE" id="PS51330">
    <property type="entry name" value="DHFR_2"/>
    <property type="match status" value="1"/>
</dbReference>
<feature type="domain" description="DHFR" evidence="9">
    <location>
        <begin position="1"/>
        <end position="156"/>
    </location>
</feature>
<dbReference type="InterPro" id="IPR001796">
    <property type="entry name" value="DHFR_dom"/>
</dbReference>
<accession>A0A3P3DHV3</accession>
<keyword evidence="5" id="KW-0521">NADP</keyword>
<dbReference type="Pfam" id="PF00186">
    <property type="entry name" value="DHFR_1"/>
    <property type="match status" value="1"/>
</dbReference>
<evidence type="ECO:0000256" key="3">
    <source>
        <dbReference type="ARBA" id="ARBA00012856"/>
    </source>
</evidence>
<keyword evidence="11" id="KW-1185">Reference proteome</keyword>
<dbReference type="AlphaFoldDB" id="A0A3P3DHV3"/>
<dbReference type="RefSeq" id="WP_124965287.1">
    <property type="nucleotide sequence ID" value="NZ_RRAZ01000016.1"/>
</dbReference>
<evidence type="ECO:0000313" key="11">
    <source>
        <dbReference type="Proteomes" id="UP000282125"/>
    </source>
</evidence>
<dbReference type="EMBL" id="RRAZ01000016">
    <property type="protein sequence ID" value="RRH73837.1"/>
    <property type="molecule type" value="Genomic_DNA"/>
</dbReference>
<dbReference type="GO" id="GO:0046452">
    <property type="term" value="P:dihydrofolate metabolic process"/>
    <property type="evidence" value="ECO:0007669"/>
    <property type="project" value="TreeGrafter"/>
</dbReference>
<dbReference type="OrthoDB" id="9804315at2"/>
<keyword evidence="6" id="KW-0560">Oxidoreductase</keyword>
<keyword evidence="4" id="KW-0554">One-carbon metabolism</keyword>
<dbReference type="PROSITE" id="PS00075">
    <property type="entry name" value="DHFR_1"/>
    <property type="match status" value="1"/>
</dbReference>
<dbReference type="GO" id="GO:0050661">
    <property type="term" value="F:NADP binding"/>
    <property type="evidence" value="ECO:0007669"/>
    <property type="project" value="InterPro"/>
</dbReference>
<evidence type="ECO:0000259" key="9">
    <source>
        <dbReference type="PROSITE" id="PS51330"/>
    </source>
</evidence>